<dbReference type="InterPro" id="IPR002821">
    <property type="entry name" value="Hydantoinase_A"/>
</dbReference>
<evidence type="ECO:0000313" key="6">
    <source>
        <dbReference type="Proteomes" id="UP000887577"/>
    </source>
</evidence>
<dbReference type="GO" id="GO:0005829">
    <property type="term" value="C:cytosol"/>
    <property type="evidence" value="ECO:0007669"/>
    <property type="project" value="TreeGrafter"/>
</dbReference>
<evidence type="ECO:0000259" key="2">
    <source>
        <dbReference type="Pfam" id="PF01968"/>
    </source>
</evidence>
<dbReference type="InterPro" id="IPR003692">
    <property type="entry name" value="Hydantoinase_B"/>
</dbReference>
<dbReference type="InterPro" id="IPR008040">
    <property type="entry name" value="Hydant_A_N"/>
</dbReference>
<keyword evidence="6" id="KW-1185">Reference proteome</keyword>
<dbReference type="AlphaFoldDB" id="A0A914YZ02"/>
<name>A0A914YZ02_9BILA</name>
<dbReference type="InterPro" id="IPR045079">
    <property type="entry name" value="Oxoprolinase-like"/>
</dbReference>
<sequence length="1257" mass="137021">MALKKGVGFGIDRGGTFTDVFVVYPDGKTNTFKLLSEDPNYNDAPTEAIRRVLSEYTGKEIPRGNKIPTDNVSFIRMGTTVATNALLERNGEKTALLLTAGFKDLLKIGNQARTNIFDLNIKTPEMLYTEVYEVHERVVLVDETCQMDIKGEIKEASNGQKVIIEQKVDEKLLRLALGAAVQKGIQSIAVALLHSYIYPEHERVVRDVANEFGFSHVSISSDVAPMIKIVPRGFTATADAYLTPIIRKYIEKFCSGFEDNLKDVVVEFMRSDGGLCSIQDFVGSKAILSGPAGGVVGVSYTAYDESNKNPIIAFDMGGTSTDVSRYAGHFNEIIESETDGIIIQSPQLEIHTVAAGGGSRLFFKNGMFVVGPQSSGSTPGPICYRKNGYLSITDANIVLNRIVPEHFPYIFGKTEDQPLDRDAAVEEFKNITEQINKHMTEKGHEKMTMEEVALGFIKVANETMCRPIRRLTEAKGYDTAQHTLACFGGAGGQHACAVARSLGMKKVKIHKNAGVLSAYGLVLADVVVEKQAPVMKAIQSNFNEIEVLLNKLENDSKKHLVSQGFNEKELLFEKILHMRYNKTDAIIMCSDQNGKLSTKDNFVDEFGKQYMREFGFTIPDREIIVDDVRVRGIGKRYLSEKTEKLDASSKESAKPVGEYEGFFEHGSQKMQFYKLDDLKPGNAIEGPAVIIDKNCTILVEPKCSAEITEEGDVEINVESLGAESLGDSVNSVHLSIFSHRFMSIAEQMGSVLQRSSISTNIKERLDFSCALFGPDGGLVANAPHIPVHLGGMQAAVQYQLNYHGKTGLKPGDVILSNHPIAGGSHLPDLTVITPVFIGNSKEPDFFVANRGHHADIGGLSPGSMPPHSTCLIEEGAIFTTFKIVSEGKFQEEELIEILNAPGKVPGCAGSRNLKDNLADLRAQIAANQKGINLLEELIKAYGTDTVKKYMAHIQSAAENTVRQMLINNANKFAKSDEDKIVVLSYSDGMDDGSIINLNVSVTRDTGDAVFDFTGTTCQVYSSINAPKAITTSAIIYCLRCLLGEDIPLNQGCLASVKIVSPEKTIINPDEEAAVVGGNVQTSQRLCDVVFGAFKAVAASQGCMNNITFGDETVGYYETVAGGAGAGPGYNGRSGVHTHMTNTRITDPEILESRYPVILRKFTLRPNSGGHGKYNGGDGVERYLQFRRPITLTVMTERRVLAPYGLYGGKDGKRGTNILYRSKKGSRINLGPKNSVNVEPGDIFELSTPGGGGWENSH</sequence>
<dbReference type="PANTHER" id="PTHR11365:SF2">
    <property type="entry name" value="5-OXOPROLINASE"/>
    <property type="match status" value="1"/>
</dbReference>
<protein>
    <submittedName>
        <fullName evidence="7">5-oxoprolinase</fullName>
    </submittedName>
</protein>
<evidence type="ECO:0000259" key="5">
    <source>
        <dbReference type="Pfam" id="PF19278"/>
    </source>
</evidence>
<dbReference type="Proteomes" id="UP000887577">
    <property type="component" value="Unplaced"/>
</dbReference>
<dbReference type="Pfam" id="PF05378">
    <property type="entry name" value="Hydant_A_N"/>
    <property type="match status" value="1"/>
</dbReference>
<evidence type="ECO:0000256" key="1">
    <source>
        <dbReference type="ARBA" id="ARBA00010403"/>
    </source>
</evidence>
<reference evidence="7" key="1">
    <citation type="submission" date="2022-11" db="UniProtKB">
        <authorList>
            <consortium name="WormBaseParasite"/>
        </authorList>
    </citation>
    <scope>IDENTIFICATION</scope>
</reference>
<proteinExistence type="inferred from homology"/>
<feature type="domain" description="Hydantoinase A/oxoprolinase" evidence="2">
    <location>
        <begin position="232"/>
        <end position="529"/>
    </location>
</feature>
<evidence type="ECO:0000313" key="7">
    <source>
        <dbReference type="WBParaSite" id="PSU_v2.g5340.t1"/>
    </source>
</evidence>
<dbReference type="Pfam" id="PF01968">
    <property type="entry name" value="Hydantoinase_A"/>
    <property type="match status" value="1"/>
</dbReference>
<dbReference type="GO" id="GO:0017168">
    <property type="term" value="F:5-oxoprolinase (ATP-hydrolyzing) activity"/>
    <property type="evidence" value="ECO:0007669"/>
    <property type="project" value="TreeGrafter"/>
</dbReference>
<feature type="domain" description="Acetophenone carboxylase-like C-terminal" evidence="5">
    <location>
        <begin position="540"/>
        <end position="703"/>
    </location>
</feature>
<feature type="domain" description="Hydantoinase/oxoprolinase N-terminal" evidence="4">
    <location>
        <begin position="9"/>
        <end position="212"/>
    </location>
</feature>
<organism evidence="6 7">
    <name type="scientific">Panagrolaimus superbus</name>
    <dbReference type="NCBI Taxonomy" id="310955"/>
    <lineage>
        <taxon>Eukaryota</taxon>
        <taxon>Metazoa</taxon>
        <taxon>Ecdysozoa</taxon>
        <taxon>Nematoda</taxon>
        <taxon>Chromadorea</taxon>
        <taxon>Rhabditida</taxon>
        <taxon>Tylenchina</taxon>
        <taxon>Panagrolaimomorpha</taxon>
        <taxon>Panagrolaimoidea</taxon>
        <taxon>Panagrolaimidae</taxon>
        <taxon>Panagrolaimus</taxon>
    </lineage>
</organism>
<dbReference type="Pfam" id="PF02538">
    <property type="entry name" value="Hydantoinase_B"/>
    <property type="match status" value="1"/>
</dbReference>
<dbReference type="GO" id="GO:0006749">
    <property type="term" value="P:glutathione metabolic process"/>
    <property type="evidence" value="ECO:0007669"/>
    <property type="project" value="TreeGrafter"/>
</dbReference>
<evidence type="ECO:0000259" key="3">
    <source>
        <dbReference type="Pfam" id="PF02538"/>
    </source>
</evidence>
<dbReference type="InterPro" id="IPR049517">
    <property type="entry name" value="ACX-like_C"/>
</dbReference>
<accession>A0A914YZ02</accession>
<feature type="domain" description="Hydantoinase B/oxoprolinase" evidence="3">
    <location>
        <begin position="731"/>
        <end position="1253"/>
    </location>
</feature>
<dbReference type="WBParaSite" id="PSU_v2.g5340.t1">
    <property type="protein sequence ID" value="PSU_v2.g5340.t1"/>
    <property type="gene ID" value="PSU_v2.g5340"/>
</dbReference>
<evidence type="ECO:0000259" key="4">
    <source>
        <dbReference type="Pfam" id="PF05378"/>
    </source>
</evidence>
<dbReference type="Pfam" id="PF19278">
    <property type="entry name" value="Hydant_A_C"/>
    <property type="match status" value="1"/>
</dbReference>
<dbReference type="PANTHER" id="PTHR11365">
    <property type="entry name" value="5-OXOPROLINASE RELATED"/>
    <property type="match status" value="1"/>
</dbReference>
<comment type="similarity">
    <text evidence="1">Belongs to the oxoprolinase family.</text>
</comment>